<evidence type="ECO:0000313" key="4">
    <source>
        <dbReference type="EMBL" id="MFD2461870.1"/>
    </source>
</evidence>
<protein>
    <submittedName>
        <fullName evidence="4">NACHT domain-containing protein</fullName>
    </submittedName>
</protein>
<dbReference type="Pfam" id="PF05729">
    <property type="entry name" value="NACHT"/>
    <property type="match status" value="1"/>
</dbReference>
<dbReference type="EMBL" id="JBHUKU010000014">
    <property type="protein sequence ID" value="MFD2461870.1"/>
    <property type="molecule type" value="Genomic_DNA"/>
</dbReference>
<dbReference type="RefSeq" id="WP_345390894.1">
    <property type="nucleotide sequence ID" value="NZ_BAABHG010000004.1"/>
</dbReference>
<dbReference type="InterPro" id="IPR007111">
    <property type="entry name" value="NACHT_NTPase"/>
</dbReference>
<keyword evidence="2" id="KW-0067">ATP-binding</keyword>
<dbReference type="InterPro" id="IPR027417">
    <property type="entry name" value="P-loop_NTPase"/>
</dbReference>
<dbReference type="InterPro" id="IPR054547">
    <property type="entry name" value="NNH1"/>
</dbReference>
<dbReference type="InterPro" id="IPR032675">
    <property type="entry name" value="LRR_dom_sf"/>
</dbReference>
<evidence type="ECO:0000256" key="1">
    <source>
        <dbReference type="ARBA" id="ARBA00022741"/>
    </source>
</evidence>
<reference evidence="5" key="1">
    <citation type="journal article" date="2019" name="Int. J. Syst. Evol. Microbiol.">
        <title>The Global Catalogue of Microorganisms (GCM) 10K type strain sequencing project: providing services to taxonomists for standard genome sequencing and annotation.</title>
        <authorList>
            <consortium name="The Broad Institute Genomics Platform"/>
            <consortium name="The Broad Institute Genome Sequencing Center for Infectious Disease"/>
            <person name="Wu L."/>
            <person name="Ma J."/>
        </authorList>
    </citation>
    <scope>NUCLEOTIDE SEQUENCE [LARGE SCALE GENOMIC DNA]</scope>
    <source>
        <strain evidence="5">CGMCC 4.7643</strain>
    </source>
</reference>
<keyword evidence="1" id="KW-0547">Nucleotide-binding</keyword>
<dbReference type="Gene3D" id="3.80.10.10">
    <property type="entry name" value="Ribonuclease Inhibitor"/>
    <property type="match status" value="1"/>
</dbReference>
<accession>A0ABW5GLY8</accession>
<dbReference type="Proteomes" id="UP001597419">
    <property type="component" value="Unassembled WGS sequence"/>
</dbReference>
<dbReference type="Gene3D" id="3.40.50.300">
    <property type="entry name" value="P-loop containing nucleotide triphosphate hydrolases"/>
    <property type="match status" value="1"/>
</dbReference>
<proteinExistence type="predicted"/>
<feature type="domain" description="NACHT" evidence="3">
    <location>
        <begin position="283"/>
        <end position="614"/>
    </location>
</feature>
<dbReference type="PANTHER" id="PTHR46844:SF1">
    <property type="entry name" value="SLR5058 PROTEIN"/>
    <property type="match status" value="1"/>
</dbReference>
<name>A0ABW5GLY8_9PSEU</name>
<evidence type="ECO:0000313" key="5">
    <source>
        <dbReference type="Proteomes" id="UP001597419"/>
    </source>
</evidence>
<organism evidence="4 5">
    <name type="scientific">Amycolatopsis samaneae</name>
    <dbReference type="NCBI Taxonomy" id="664691"/>
    <lineage>
        <taxon>Bacteria</taxon>
        <taxon>Bacillati</taxon>
        <taxon>Actinomycetota</taxon>
        <taxon>Actinomycetes</taxon>
        <taxon>Pseudonocardiales</taxon>
        <taxon>Pseudonocardiaceae</taxon>
        <taxon>Amycolatopsis</taxon>
    </lineage>
</organism>
<sequence length="1061" mass="118087">MAGLETSALKLGGTIASHAAKSWLQRRKDRFERSASLAELAAQELKGPLEQRKLENLVQTIGTQVAEQLEPVLADRFAALPDNEVEAAFLAVEDALNKADLSDEALLSDDFSPEKLARRVRDRLPGLAARRLLAPGAAALYELALDLSCRHLVQVIRHLPSFQPRTLIELLGRLSRQSEQLDEVLTRLPKTGLDAPADTDSDFRAEYLDLLARKLDRLELLGLPMDDQPALPLSVAYLSLSVSSTSDGPRLRDHGPDELWFDKRHRRDGHATMRVETAIGGQLRTLVRGEAGSGKTTLLDWLAVTAARGEFTGKLAEWNGYVAFPVRLRSFAAEPPPRHEDFVAHVAPSLAGKMPPDWTRRILNSGKAMILVDGVDEVGASHRREIRNWLNELTLTFPKARFVVTSRTAAADRNWLRQQGFGSVLLEPMSADDIQALTERWHRAAATSGTARHDADLPAVQRRLLNQLDSHPQLRKLAASPLLCAMLCALNLAHRSELPRDRMDLYRKAMAMLMHLRDTERGIAVLLTESQKQVLLGDLAWRLTMAGKVELPREKVAEHVERRLRSVPRVDHEPAVVLDHLVERSGVLREPVRGRIDFVHRTFQEYLAASEATEHDYLDALVSHAHLDTWWETTIMACGHAKHHQVGELLRGILDRADAESRHARRLRLLAAACLETVSDVDPEVLARVEGVIREKLVPPRNLRETRSLSTIGPRILRYLPSTLDSLTESAAAATVRAAALTGGSDALATLKRYAPDPRSAVQEQLASVWRYFDPQRFVDEVLANSPLDNGELSVTTRRLLPYINQLPQLTGLQVAISDTKEHPDLAYLNGISHVKYLDLFFTSDALVNLGTLIEHRELEELSLFYSKGFTNLSTLKKLPNLKQLTLFPSSPLRKTQSLKNLQGLNYLALARAREINSITALPNLRTLQLVGCAKELLPVSKPLSQVSRLVLMNNSREFTTQEIAEAFPELTELSVTLDEQDDLLALGNLPLTSVALNFTTKNDLSPLASIPTLKEIRLNGFRTEVNLTPLADLHVNIQVMFAEKVIGLDRLGPGVKVEIR</sequence>
<evidence type="ECO:0000259" key="3">
    <source>
        <dbReference type="PROSITE" id="PS50837"/>
    </source>
</evidence>
<dbReference type="SUPFAM" id="SSF52058">
    <property type="entry name" value="L domain-like"/>
    <property type="match status" value="1"/>
</dbReference>
<gene>
    <name evidence="4" type="ORF">ACFSYJ_24900</name>
</gene>
<evidence type="ECO:0000256" key="2">
    <source>
        <dbReference type="ARBA" id="ARBA00022840"/>
    </source>
</evidence>
<dbReference type="Pfam" id="PF22733">
    <property type="entry name" value="NNH1"/>
    <property type="match status" value="1"/>
</dbReference>
<dbReference type="PANTHER" id="PTHR46844">
    <property type="entry name" value="SLR5058 PROTEIN"/>
    <property type="match status" value="1"/>
</dbReference>
<comment type="caution">
    <text evidence="4">The sequence shown here is derived from an EMBL/GenBank/DDBJ whole genome shotgun (WGS) entry which is preliminary data.</text>
</comment>
<keyword evidence="5" id="KW-1185">Reference proteome</keyword>
<dbReference type="PROSITE" id="PS50837">
    <property type="entry name" value="NACHT"/>
    <property type="match status" value="1"/>
</dbReference>
<dbReference type="SUPFAM" id="SSF52540">
    <property type="entry name" value="P-loop containing nucleoside triphosphate hydrolases"/>
    <property type="match status" value="1"/>
</dbReference>